<feature type="non-terminal residue" evidence="2">
    <location>
        <position position="468"/>
    </location>
</feature>
<feature type="compositionally biased region" description="Polar residues" evidence="1">
    <location>
        <begin position="1"/>
        <end position="17"/>
    </location>
</feature>
<feature type="compositionally biased region" description="Basic and acidic residues" evidence="1">
    <location>
        <begin position="130"/>
        <end position="165"/>
    </location>
</feature>
<feature type="region of interest" description="Disordered" evidence="1">
    <location>
        <begin position="127"/>
        <end position="165"/>
    </location>
</feature>
<reference evidence="2 3" key="1">
    <citation type="journal article" date="2024" name="Nat. Commun.">
        <title>Phylogenomics reveals the evolutionary origins of lichenization in chlorophyte algae.</title>
        <authorList>
            <person name="Puginier C."/>
            <person name="Libourel C."/>
            <person name="Otte J."/>
            <person name="Skaloud P."/>
            <person name="Haon M."/>
            <person name="Grisel S."/>
            <person name="Petersen M."/>
            <person name="Berrin J.G."/>
            <person name="Delaux P.M."/>
            <person name="Dal Grande F."/>
            <person name="Keller J."/>
        </authorList>
    </citation>
    <scope>NUCLEOTIDE SEQUENCE [LARGE SCALE GENOMIC DNA]</scope>
    <source>
        <strain evidence="2 3">SAG 2523</strain>
    </source>
</reference>
<evidence type="ECO:0000313" key="2">
    <source>
        <dbReference type="EMBL" id="KAK9840869.1"/>
    </source>
</evidence>
<name>A0AAW1S3Q7_9CHLO</name>
<dbReference type="EMBL" id="JALJOV010001788">
    <property type="protein sequence ID" value="KAK9840869.1"/>
    <property type="molecule type" value="Genomic_DNA"/>
</dbReference>
<dbReference type="Proteomes" id="UP001485043">
    <property type="component" value="Unassembled WGS sequence"/>
</dbReference>
<gene>
    <name evidence="2" type="ORF">WJX84_004257</name>
</gene>
<comment type="caution">
    <text evidence="2">The sequence shown here is derived from an EMBL/GenBank/DDBJ whole genome shotgun (WGS) entry which is preliminary data.</text>
</comment>
<proteinExistence type="predicted"/>
<evidence type="ECO:0000256" key="1">
    <source>
        <dbReference type="SAM" id="MobiDB-lite"/>
    </source>
</evidence>
<accession>A0AAW1S3Q7</accession>
<organism evidence="2 3">
    <name type="scientific">Apatococcus fuscideae</name>
    <dbReference type="NCBI Taxonomy" id="2026836"/>
    <lineage>
        <taxon>Eukaryota</taxon>
        <taxon>Viridiplantae</taxon>
        <taxon>Chlorophyta</taxon>
        <taxon>core chlorophytes</taxon>
        <taxon>Trebouxiophyceae</taxon>
        <taxon>Chlorellales</taxon>
        <taxon>Chlorellaceae</taxon>
        <taxon>Apatococcus</taxon>
    </lineage>
</organism>
<feature type="compositionally biased region" description="Low complexity" evidence="1">
    <location>
        <begin position="57"/>
        <end position="67"/>
    </location>
</feature>
<feature type="compositionally biased region" description="Basic and acidic residues" evidence="1">
    <location>
        <begin position="97"/>
        <end position="108"/>
    </location>
</feature>
<feature type="region of interest" description="Disordered" evidence="1">
    <location>
        <begin position="1"/>
        <end position="108"/>
    </location>
</feature>
<evidence type="ECO:0000313" key="3">
    <source>
        <dbReference type="Proteomes" id="UP001485043"/>
    </source>
</evidence>
<sequence>MSSSNEKTWTESISENFQGAKDAVVGPTKKEVSKTKEETAKHQADSSAGSTWDNIKDAASSAKDQAANKVDKNTSEAKAKTREGGDSLSNSAQKAGAKADEKEAKADTKGYLASAWEGTKDTVSSLTDAAGHKADKNKHEAGAKTTETREKLSDKMDPHKSELQRKGSCPAVSYASGGSHRAQTALWACKRFVQSLKGFHARRSGTSISASPATSFRPSKVLEKATMARGLLLWRSCLLSCLLSAWVSTAQPVEAPSGTPAATVLNGPAVAPAISPAAAAEGGADVVYIRSEALWNVTNLSGTFSSAVQTNFTTALRQLLEPEQFMSIALTSITAQQPAGSYMVDSSLVVGAPIAQASASFEQVAYESIINKTLGPDFKQLLAAQGVNCDVQLNKLTGKTEAASTAIPLVNVVTNVTVTGVDISQLLSQALAPNATGPSITTPLQQQIQVDPAQNVSITPTGVSGQNQ</sequence>
<dbReference type="AlphaFoldDB" id="A0AAW1S3Q7"/>
<feature type="compositionally biased region" description="Basic and acidic residues" evidence="1">
    <location>
        <begin position="69"/>
        <end position="85"/>
    </location>
</feature>
<feature type="compositionally biased region" description="Basic and acidic residues" evidence="1">
    <location>
        <begin position="28"/>
        <end position="44"/>
    </location>
</feature>
<keyword evidence="3" id="KW-1185">Reference proteome</keyword>
<protein>
    <submittedName>
        <fullName evidence="2">Uncharacterized protein</fullName>
    </submittedName>
</protein>